<protein>
    <submittedName>
        <fullName evidence="1">Uncharacterized protein</fullName>
    </submittedName>
</protein>
<proteinExistence type="predicted"/>
<comment type="caution">
    <text evidence="1">The sequence shown here is derived from an EMBL/GenBank/DDBJ whole genome shotgun (WGS) entry which is preliminary data.</text>
</comment>
<gene>
    <name evidence="1" type="ORF">A2633_02845</name>
</gene>
<evidence type="ECO:0000313" key="2">
    <source>
        <dbReference type="Proteomes" id="UP000177152"/>
    </source>
</evidence>
<dbReference type="AlphaFoldDB" id="A0A1G2K6G5"/>
<reference evidence="1 2" key="1">
    <citation type="journal article" date="2016" name="Nat. Commun.">
        <title>Thousands of microbial genomes shed light on interconnected biogeochemical processes in an aquifer system.</title>
        <authorList>
            <person name="Anantharaman K."/>
            <person name="Brown C.T."/>
            <person name="Hug L.A."/>
            <person name="Sharon I."/>
            <person name="Castelle C.J."/>
            <person name="Probst A.J."/>
            <person name="Thomas B.C."/>
            <person name="Singh A."/>
            <person name="Wilkins M.J."/>
            <person name="Karaoz U."/>
            <person name="Brodie E.L."/>
            <person name="Williams K.H."/>
            <person name="Hubbard S.S."/>
            <person name="Banfield J.F."/>
        </authorList>
    </citation>
    <scope>NUCLEOTIDE SEQUENCE [LARGE SCALE GENOMIC DNA]</scope>
</reference>
<sequence length="208" mass="22812">MRKLGTIFFAVAIAFLGYGCSTMKGVGNGVSNANTNYNKTYVMTGLFENMNEAREKAAQIKIGETTCTDGLKEAGFDPAAKNVVRLRGSEAPEYIFGTKNYQVTITDPEKIKEYAKEINSYNILLYPTRAMNEEKELFTLNKQNLLVTGMNAQYVIVCKENLVFAHGTSGEENMHKPSVQKQFGGTVGAWLFGALGGGISIFTKLFGL</sequence>
<dbReference type="EMBL" id="MHQC01000041">
    <property type="protein sequence ID" value="OGZ94161.1"/>
    <property type="molecule type" value="Genomic_DNA"/>
</dbReference>
<dbReference type="Proteomes" id="UP000177152">
    <property type="component" value="Unassembled WGS sequence"/>
</dbReference>
<name>A0A1G2K6G5_9BACT</name>
<accession>A0A1G2K6G5</accession>
<organism evidence="1 2">
    <name type="scientific">Candidatus Sungbacteria bacterium RIFCSPHIGHO2_01_FULL_47_32</name>
    <dbReference type="NCBI Taxonomy" id="1802264"/>
    <lineage>
        <taxon>Bacteria</taxon>
        <taxon>Candidatus Sungiibacteriota</taxon>
    </lineage>
</organism>
<evidence type="ECO:0000313" key="1">
    <source>
        <dbReference type="EMBL" id="OGZ94161.1"/>
    </source>
</evidence>
<dbReference type="PROSITE" id="PS51257">
    <property type="entry name" value="PROKAR_LIPOPROTEIN"/>
    <property type="match status" value="1"/>
</dbReference>